<dbReference type="PANTHER" id="PTHR34796">
    <property type="entry name" value="EXPRESSED PROTEIN"/>
    <property type="match status" value="1"/>
</dbReference>
<evidence type="ECO:0000313" key="2">
    <source>
        <dbReference type="Proteomes" id="UP000053372"/>
    </source>
</evidence>
<organism evidence="1 2">
    <name type="scientific">Mastigocoleus testarum BC008</name>
    <dbReference type="NCBI Taxonomy" id="371196"/>
    <lineage>
        <taxon>Bacteria</taxon>
        <taxon>Bacillati</taxon>
        <taxon>Cyanobacteriota</taxon>
        <taxon>Cyanophyceae</taxon>
        <taxon>Nostocales</taxon>
        <taxon>Hapalosiphonaceae</taxon>
        <taxon>Mastigocoleus</taxon>
    </lineage>
</organism>
<dbReference type="InterPro" id="IPR023203">
    <property type="entry name" value="TTHA0068_sf"/>
</dbReference>
<dbReference type="Proteomes" id="UP000053372">
    <property type="component" value="Unassembled WGS sequence"/>
</dbReference>
<dbReference type="AlphaFoldDB" id="A0A0V7ZT70"/>
<sequence length="129" mass="14688">MMEVIPKQFWEGVEQFNSGQFYACHDTLEALWMEASEPDKTFYQGVLQIAVGLYHFGNQNWRGAAILLGEGNNRLRRYPEVYSGIDVDELLDKSLTVLKTIQMAKPEELALLKLGEDENLPLPKIVRSA</sequence>
<accession>A0A0V7ZT70</accession>
<dbReference type="Gene3D" id="1.10.3450.10">
    <property type="entry name" value="TTHA0068-like"/>
    <property type="match status" value="1"/>
</dbReference>
<comment type="caution">
    <text evidence="1">The sequence shown here is derived from an EMBL/GenBank/DDBJ whole genome shotgun (WGS) entry which is preliminary data.</text>
</comment>
<evidence type="ECO:0008006" key="3">
    <source>
        <dbReference type="Google" id="ProtNLM"/>
    </source>
</evidence>
<dbReference type="Pfam" id="PF03745">
    <property type="entry name" value="DUF309"/>
    <property type="match status" value="1"/>
</dbReference>
<keyword evidence="2" id="KW-1185">Reference proteome</keyword>
<dbReference type="SUPFAM" id="SSF140663">
    <property type="entry name" value="TTHA0068-like"/>
    <property type="match status" value="1"/>
</dbReference>
<dbReference type="PANTHER" id="PTHR34796:SF1">
    <property type="entry name" value="EXPRESSED PROTEIN"/>
    <property type="match status" value="1"/>
</dbReference>
<evidence type="ECO:0000313" key="1">
    <source>
        <dbReference type="EMBL" id="KST67845.1"/>
    </source>
</evidence>
<gene>
    <name evidence="1" type="ORF">BC008_31125</name>
</gene>
<proteinExistence type="predicted"/>
<dbReference type="OrthoDB" id="165483at2"/>
<name>A0A0V7ZT70_9CYAN</name>
<dbReference type="InterPro" id="IPR005500">
    <property type="entry name" value="DUF309"/>
</dbReference>
<reference evidence="1 2" key="1">
    <citation type="journal article" date="2015" name="Genome Announc.">
        <title>Draft Genome of the Euendolithic (true boring) Cyanobacterium Mastigocoleus testarum strain BC008.</title>
        <authorList>
            <person name="Guida B.S."/>
            <person name="Garcia-Pichel F."/>
        </authorList>
    </citation>
    <scope>NUCLEOTIDE SEQUENCE [LARGE SCALE GENOMIC DNA]</scope>
    <source>
        <strain evidence="1 2">BC008</strain>
    </source>
</reference>
<protein>
    <recommendedName>
        <fullName evidence="3">DUF309 domain-containing protein</fullName>
    </recommendedName>
</protein>
<dbReference type="EMBL" id="LMTZ01000084">
    <property type="protein sequence ID" value="KST67845.1"/>
    <property type="molecule type" value="Genomic_DNA"/>
</dbReference>